<evidence type="ECO:0000259" key="1">
    <source>
        <dbReference type="PROSITE" id="PS50878"/>
    </source>
</evidence>
<sequence length="158" mass="17874">MIRQNGHIKGYKINGIEIKVSQYADDTIFLDGSEVAFEKCIETLGEFEKYSGLKMNQDKTKSPIGQRSFTQGCCPWFCKKAGEYLGERYCSFQELVPIFNTYGDHIQGINEDNWEISGTTISTSPNLVVMVAEMELPGEDIRAPTIVLDLLELEEFEV</sequence>
<dbReference type="AlphaFoldDB" id="A0AAV4CM76"/>
<keyword evidence="3" id="KW-1185">Reference proteome</keyword>
<dbReference type="EMBL" id="BLXT01006697">
    <property type="protein sequence ID" value="GFO32940.1"/>
    <property type="molecule type" value="Genomic_DNA"/>
</dbReference>
<evidence type="ECO:0000313" key="2">
    <source>
        <dbReference type="EMBL" id="GFO32940.1"/>
    </source>
</evidence>
<proteinExistence type="predicted"/>
<accession>A0AAV4CM76</accession>
<gene>
    <name evidence="2" type="ORF">PoB_005944500</name>
</gene>
<protein>
    <recommendedName>
        <fullName evidence="1">Reverse transcriptase domain-containing protein</fullName>
    </recommendedName>
</protein>
<comment type="caution">
    <text evidence="2">The sequence shown here is derived from an EMBL/GenBank/DDBJ whole genome shotgun (WGS) entry which is preliminary data.</text>
</comment>
<dbReference type="InterPro" id="IPR000477">
    <property type="entry name" value="RT_dom"/>
</dbReference>
<dbReference type="Proteomes" id="UP000735302">
    <property type="component" value="Unassembled WGS sequence"/>
</dbReference>
<feature type="domain" description="Reverse transcriptase" evidence="1">
    <location>
        <begin position="1"/>
        <end position="89"/>
    </location>
</feature>
<reference evidence="2 3" key="1">
    <citation type="journal article" date="2021" name="Elife">
        <title>Chloroplast acquisition without the gene transfer in kleptoplastic sea slugs, Plakobranchus ocellatus.</title>
        <authorList>
            <person name="Maeda T."/>
            <person name="Takahashi S."/>
            <person name="Yoshida T."/>
            <person name="Shimamura S."/>
            <person name="Takaki Y."/>
            <person name="Nagai Y."/>
            <person name="Toyoda A."/>
            <person name="Suzuki Y."/>
            <person name="Arimoto A."/>
            <person name="Ishii H."/>
            <person name="Satoh N."/>
            <person name="Nishiyama T."/>
            <person name="Hasebe M."/>
            <person name="Maruyama T."/>
            <person name="Minagawa J."/>
            <person name="Obokata J."/>
            <person name="Shigenobu S."/>
        </authorList>
    </citation>
    <scope>NUCLEOTIDE SEQUENCE [LARGE SCALE GENOMIC DNA]</scope>
</reference>
<dbReference type="PROSITE" id="PS50878">
    <property type="entry name" value="RT_POL"/>
    <property type="match status" value="1"/>
</dbReference>
<evidence type="ECO:0000313" key="3">
    <source>
        <dbReference type="Proteomes" id="UP000735302"/>
    </source>
</evidence>
<organism evidence="2 3">
    <name type="scientific">Plakobranchus ocellatus</name>
    <dbReference type="NCBI Taxonomy" id="259542"/>
    <lineage>
        <taxon>Eukaryota</taxon>
        <taxon>Metazoa</taxon>
        <taxon>Spiralia</taxon>
        <taxon>Lophotrochozoa</taxon>
        <taxon>Mollusca</taxon>
        <taxon>Gastropoda</taxon>
        <taxon>Heterobranchia</taxon>
        <taxon>Euthyneura</taxon>
        <taxon>Panpulmonata</taxon>
        <taxon>Sacoglossa</taxon>
        <taxon>Placobranchoidea</taxon>
        <taxon>Plakobranchidae</taxon>
        <taxon>Plakobranchus</taxon>
    </lineage>
</organism>
<name>A0AAV4CM76_9GAST</name>